<feature type="transmembrane region" description="Helical" evidence="1">
    <location>
        <begin position="118"/>
        <end position="137"/>
    </location>
</feature>
<gene>
    <name evidence="2" type="ORF">ACFPK4_23395</name>
</gene>
<name>A0ABW6CEF1_RAHSY</name>
<dbReference type="RefSeq" id="WP_379672220.1">
    <property type="nucleotide sequence ID" value="NZ_JBHUCJ010000089.1"/>
</dbReference>
<organism evidence="2 3">
    <name type="scientific">Rahnella sp. (strain Y9602)</name>
    <dbReference type="NCBI Taxonomy" id="2703885"/>
    <lineage>
        <taxon>Bacteria</taxon>
        <taxon>Pseudomonadati</taxon>
        <taxon>Pseudomonadota</taxon>
        <taxon>Gammaproteobacteria</taxon>
        <taxon>Enterobacterales</taxon>
        <taxon>Yersiniaceae</taxon>
        <taxon>Rahnella</taxon>
    </lineage>
</organism>
<keyword evidence="1" id="KW-0812">Transmembrane</keyword>
<protein>
    <submittedName>
        <fullName evidence="2">Uncharacterized protein</fullName>
    </submittedName>
</protein>
<evidence type="ECO:0000313" key="3">
    <source>
        <dbReference type="Proteomes" id="UP001598201"/>
    </source>
</evidence>
<reference evidence="2 3" key="1">
    <citation type="submission" date="2024-09" db="EMBL/GenBank/DDBJ databases">
        <title>Genomes of Rahnella.</title>
        <authorList>
            <person name="Mnguni F.C."/>
            <person name="Shin G.Y."/>
            <person name="Coutinho T."/>
        </authorList>
    </citation>
    <scope>NUCLEOTIDE SEQUENCE [LARGE SCALE GENOMIC DNA]</scope>
    <source>
        <strain evidence="2 3">20WA0057</strain>
    </source>
</reference>
<proteinExistence type="predicted"/>
<evidence type="ECO:0000256" key="1">
    <source>
        <dbReference type="SAM" id="Phobius"/>
    </source>
</evidence>
<dbReference type="Proteomes" id="UP001598201">
    <property type="component" value="Unassembled WGS sequence"/>
</dbReference>
<keyword evidence="1" id="KW-1133">Transmembrane helix</keyword>
<keyword evidence="3" id="KW-1185">Reference proteome</keyword>
<sequence>MKSNDDEVIGYLKKIKPRSRYHKVISRDNFINGSISKATFTDDGVDFTLWVISIKGLQSHADSESQLIQNINSAIKQDGSKLKFFNNLFNISGIIALIIVSCVVYLSITKPGADVPEFLKTSMLTILGFYFGGLVSGKTKNMES</sequence>
<accession>A0ABW6CEF1</accession>
<comment type="caution">
    <text evidence="2">The sequence shown here is derived from an EMBL/GenBank/DDBJ whole genome shotgun (WGS) entry which is preliminary data.</text>
</comment>
<keyword evidence="1" id="KW-0472">Membrane</keyword>
<evidence type="ECO:0000313" key="2">
    <source>
        <dbReference type="EMBL" id="MFD3226490.1"/>
    </source>
</evidence>
<dbReference type="EMBL" id="JBHUCJ010000089">
    <property type="protein sequence ID" value="MFD3226490.1"/>
    <property type="molecule type" value="Genomic_DNA"/>
</dbReference>
<feature type="transmembrane region" description="Helical" evidence="1">
    <location>
        <begin position="84"/>
        <end position="106"/>
    </location>
</feature>